<evidence type="ECO:0008006" key="3">
    <source>
        <dbReference type="Google" id="ProtNLM"/>
    </source>
</evidence>
<dbReference type="RefSeq" id="WP_065389987.1">
    <property type="nucleotide sequence ID" value="NZ_CAWMQN010000044.1"/>
</dbReference>
<accession>A0A1B8YJ23</accession>
<dbReference type="Proteomes" id="UP000092665">
    <property type="component" value="Unassembled WGS sequence"/>
</dbReference>
<keyword evidence="2" id="KW-1185">Reference proteome</keyword>
<dbReference type="PROSITE" id="PS51257">
    <property type="entry name" value="PROKAR_LIPOPROTEIN"/>
    <property type="match status" value="1"/>
</dbReference>
<reference evidence="2" key="1">
    <citation type="submission" date="2015-11" db="EMBL/GenBank/DDBJ databases">
        <authorList>
            <person name="Tobias N.J."/>
            <person name="Mishra B."/>
            <person name="Gupta D.K."/>
            <person name="Thines M."/>
            <person name="Stinear T.P."/>
            <person name="Bode H.B."/>
        </authorList>
    </citation>
    <scope>NUCLEOTIDE SEQUENCE [LARGE SCALE GENOMIC DNA]</scope>
    <source>
        <strain evidence="2">PB45.5</strain>
    </source>
</reference>
<evidence type="ECO:0000313" key="2">
    <source>
        <dbReference type="Proteomes" id="UP000092665"/>
    </source>
</evidence>
<comment type="caution">
    <text evidence="1">The sequence shown here is derived from an EMBL/GenBank/DDBJ whole genome shotgun (WGS) entry which is preliminary data.</text>
</comment>
<dbReference type="AlphaFoldDB" id="A0A1B8YJ23"/>
<sequence>MKKKNILILCTFILAGCSSIQDMRSRSPDQVYASTKQQTKDVAECILFGWQENSPRYGGVFIQPYGNGYTVYSNSQIEVVDVVDENDGVKVNFYHQGGLFSYRINDRIQKIKSCI</sequence>
<name>A0A1B8YJ23_9GAMM</name>
<dbReference type="EMBL" id="LOIC01000044">
    <property type="protein sequence ID" value="OCA55132.1"/>
    <property type="molecule type" value="Genomic_DNA"/>
</dbReference>
<gene>
    <name evidence="1" type="ORF">Phpb_01750</name>
</gene>
<protein>
    <recommendedName>
        <fullName evidence="3">Phage-related lipoprotein</fullName>
    </recommendedName>
</protein>
<evidence type="ECO:0000313" key="1">
    <source>
        <dbReference type="EMBL" id="OCA55132.1"/>
    </source>
</evidence>
<organism evidence="1 2">
    <name type="scientific">Photorhabdus namnaonensis</name>
    <dbReference type="NCBI Taxonomy" id="1851568"/>
    <lineage>
        <taxon>Bacteria</taxon>
        <taxon>Pseudomonadati</taxon>
        <taxon>Pseudomonadota</taxon>
        <taxon>Gammaproteobacteria</taxon>
        <taxon>Enterobacterales</taxon>
        <taxon>Morganellaceae</taxon>
        <taxon>Photorhabdus</taxon>
    </lineage>
</organism>
<proteinExistence type="predicted"/>